<comment type="caution">
    <text evidence="2">The sequence shown here is derived from an EMBL/GenBank/DDBJ whole genome shotgun (WGS) entry which is preliminary data.</text>
</comment>
<keyword evidence="3" id="KW-1185">Reference proteome</keyword>
<reference evidence="2 3" key="1">
    <citation type="submission" date="2017-06" db="EMBL/GenBank/DDBJ databases">
        <title>Draft genome sequence of anaerobic fermentative bacterium Anaeromicrobium sediminis DY2726D isolated from West Pacific Ocean sediments.</title>
        <authorList>
            <person name="Zeng X."/>
        </authorList>
    </citation>
    <scope>NUCLEOTIDE SEQUENCE [LARGE SCALE GENOMIC DNA]</scope>
    <source>
        <strain evidence="2 3">DY2726D</strain>
    </source>
</reference>
<dbReference type="InterPro" id="IPR014245">
    <property type="entry name" value="Spore_III_AF"/>
</dbReference>
<name>A0A267MMY1_9FIRM</name>
<protein>
    <submittedName>
        <fullName evidence="2">Stage III sporulation protein AF</fullName>
    </submittedName>
</protein>
<organism evidence="2 3">
    <name type="scientific">Anaeromicrobium sediminis</name>
    <dbReference type="NCBI Taxonomy" id="1478221"/>
    <lineage>
        <taxon>Bacteria</taxon>
        <taxon>Bacillati</taxon>
        <taxon>Bacillota</taxon>
        <taxon>Clostridia</taxon>
        <taxon>Peptostreptococcales</taxon>
        <taxon>Thermotaleaceae</taxon>
        <taxon>Anaeromicrobium</taxon>
    </lineage>
</organism>
<dbReference type="EMBL" id="NIBG01000001">
    <property type="protein sequence ID" value="PAB60961.1"/>
    <property type="molecule type" value="Genomic_DNA"/>
</dbReference>
<gene>
    <name evidence="2" type="primary">spoIIIAF</name>
    <name evidence="2" type="ORF">CCE28_00575</name>
</gene>
<sequence>MEVFFKDWIKNILVLVIFITAVDVILPNGSTKKYVNLVVGILVIIVIINPILLLVKGDINIEGEIIRTSTILDTNILALKKDNIKFDQEEQIIRVYKNKLEGHIKDRISKDYAVTVNEVDAEIIKDTSSDNFGTIKNIKVGISFKENDKNDLNRIEKIYINVSNNKGENVKAEKNKSKEIDKIKKEIALFYDLDDTNITIINEN</sequence>
<dbReference type="Proteomes" id="UP000216024">
    <property type="component" value="Unassembled WGS sequence"/>
</dbReference>
<feature type="transmembrane region" description="Helical" evidence="1">
    <location>
        <begin position="12"/>
        <end position="28"/>
    </location>
</feature>
<dbReference type="AlphaFoldDB" id="A0A267MMY1"/>
<dbReference type="OrthoDB" id="1738919at2"/>
<evidence type="ECO:0000256" key="1">
    <source>
        <dbReference type="SAM" id="Phobius"/>
    </source>
</evidence>
<dbReference type="RefSeq" id="WP_095129914.1">
    <property type="nucleotide sequence ID" value="NZ_NIBG01000001.1"/>
</dbReference>
<keyword evidence="1" id="KW-1133">Transmembrane helix</keyword>
<evidence type="ECO:0000313" key="2">
    <source>
        <dbReference type="EMBL" id="PAB60961.1"/>
    </source>
</evidence>
<proteinExistence type="predicted"/>
<feature type="transmembrane region" description="Helical" evidence="1">
    <location>
        <begin position="34"/>
        <end position="55"/>
    </location>
</feature>
<keyword evidence="1" id="KW-0472">Membrane</keyword>
<dbReference type="Pfam" id="PF09581">
    <property type="entry name" value="Spore_III_AF"/>
    <property type="match status" value="1"/>
</dbReference>
<evidence type="ECO:0000313" key="3">
    <source>
        <dbReference type="Proteomes" id="UP000216024"/>
    </source>
</evidence>
<accession>A0A267MMY1</accession>
<keyword evidence="1" id="KW-0812">Transmembrane</keyword>
<dbReference type="NCBIfam" id="TIGR02896">
    <property type="entry name" value="spore_III_AF"/>
    <property type="match status" value="1"/>
</dbReference>